<dbReference type="AlphaFoldDB" id="A0A8X7WI93"/>
<gene>
    <name evidence="1" type="ORF">Bca52824_000855</name>
</gene>
<keyword evidence="2" id="KW-1185">Reference proteome</keyword>
<accession>A0A8X7WI93</accession>
<dbReference type="EMBL" id="JAAMPC010000001">
    <property type="protein sequence ID" value="KAG2329675.1"/>
    <property type="molecule type" value="Genomic_DNA"/>
</dbReference>
<dbReference type="Proteomes" id="UP000886595">
    <property type="component" value="Unassembled WGS sequence"/>
</dbReference>
<sequence>MSAAMDSFSSSYLVLIRKQWGKQGKQFTEVDSFSELDSSSDESSDFDSPEIPRQMSISKFMFKKAHKLIFSLLKYSIRVSTELAETIEKDRRRWAFNFFHADQQETRFPCKQTHRSADHFKLVSRMQTFVEEDKLFYFRAGIKVRQGSKVLNFWSTTRKK</sequence>
<name>A0A8X7WI93_BRACI</name>
<comment type="caution">
    <text evidence="1">The sequence shown here is derived from an EMBL/GenBank/DDBJ whole genome shotgun (WGS) entry which is preliminary data.</text>
</comment>
<evidence type="ECO:0000313" key="1">
    <source>
        <dbReference type="EMBL" id="KAG2329675.1"/>
    </source>
</evidence>
<protein>
    <submittedName>
        <fullName evidence="1">Uncharacterized protein</fullName>
    </submittedName>
</protein>
<proteinExistence type="predicted"/>
<reference evidence="1 2" key="1">
    <citation type="submission" date="2020-02" db="EMBL/GenBank/DDBJ databases">
        <authorList>
            <person name="Ma Q."/>
            <person name="Huang Y."/>
            <person name="Song X."/>
            <person name="Pei D."/>
        </authorList>
    </citation>
    <scope>NUCLEOTIDE SEQUENCE [LARGE SCALE GENOMIC DNA]</scope>
    <source>
        <strain evidence="1">Sxm20200214</strain>
        <tissue evidence="1">Leaf</tissue>
    </source>
</reference>
<evidence type="ECO:0000313" key="2">
    <source>
        <dbReference type="Proteomes" id="UP000886595"/>
    </source>
</evidence>
<organism evidence="1 2">
    <name type="scientific">Brassica carinata</name>
    <name type="common">Ethiopian mustard</name>
    <name type="synonym">Abyssinian cabbage</name>
    <dbReference type="NCBI Taxonomy" id="52824"/>
    <lineage>
        <taxon>Eukaryota</taxon>
        <taxon>Viridiplantae</taxon>
        <taxon>Streptophyta</taxon>
        <taxon>Embryophyta</taxon>
        <taxon>Tracheophyta</taxon>
        <taxon>Spermatophyta</taxon>
        <taxon>Magnoliopsida</taxon>
        <taxon>eudicotyledons</taxon>
        <taxon>Gunneridae</taxon>
        <taxon>Pentapetalae</taxon>
        <taxon>rosids</taxon>
        <taxon>malvids</taxon>
        <taxon>Brassicales</taxon>
        <taxon>Brassicaceae</taxon>
        <taxon>Brassiceae</taxon>
        <taxon>Brassica</taxon>
    </lineage>
</organism>